<evidence type="ECO:0000313" key="4">
    <source>
        <dbReference type="Proteomes" id="UP000178817"/>
    </source>
</evidence>
<feature type="transmembrane region" description="Helical" evidence="1">
    <location>
        <begin position="12"/>
        <end position="33"/>
    </location>
</feature>
<evidence type="ECO:0000313" key="3">
    <source>
        <dbReference type="EMBL" id="OHA82466.1"/>
    </source>
</evidence>
<keyword evidence="1" id="KW-1133">Transmembrane helix</keyword>
<dbReference type="InterPro" id="IPR048846">
    <property type="entry name" value="PaaX-like_central"/>
</dbReference>
<accession>A0A1G2SBR6</accession>
<dbReference type="Gene3D" id="3.30.70.2650">
    <property type="match status" value="1"/>
</dbReference>
<organism evidence="3 4">
    <name type="scientific">Candidatus Yonathbacteria bacterium RIFCSPLOWO2_01_FULL_43_27</name>
    <dbReference type="NCBI Taxonomy" id="1802726"/>
    <lineage>
        <taxon>Bacteria</taxon>
        <taxon>Candidatus Yonathiibacteriota</taxon>
    </lineage>
</organism>
<name>A0A1G2SBR6_9BACT</name>
<feature type="domain" description="Transcriptional repressor PaaX-like central Cas2-like" evidence="2">
    <location>
        <begin position="97"/>
        <end position="171"/>
    </location>
</feature>
<dbReference type="EMBL" id="MHUV01000006">
    <property type="protein sequence ID" value="OHA82466.1"/>
    <property type="molecule type" value="Genomic_DNA"/>
</dbReference>
<evidence type="ECO:0000259" key="2">
    <source>
        <dbReference type="Pfam" id="PF20803"/>
    </source>
</evidence>
<dbReference type="Pfam" id="PF20803">
    <property type="entry name" value="PaaX_M"/>
    <property type="match status" value="1"/>
</dbReference>
<dbReference type="PANTHER" id="PTHR30319:SF1">
    <property type="entry name" value="TRANSCRIPTIONAL REPRESSOR PAAX"/>
    <property type="match status" value="1"/>
</dbReference>
<dbReference type="STRING" id="1802726.A3B07_02480"/>
<comment type="caution">
    <text evidence="3">The sequence shown here is derived from an EMBL/GenBank/DDBJ whole genome shotgun (WGS) entry which is preliminary data.</text>
</comment>
<evidence type="ECO:0000256" key="1">
    <source>
        <dbReference type="SAM" id="Phobius"/>
    </source>
</evidence>
<protein>
    <recommendedName>
        <fullName evidence="2">Transcriptional repressor PaaX-like central Cas2-like domain-containing protein</fullName>
    </recommendedName>
</protein>
<keyword evidence="1" id="KW-0472">Membrane</keyword>
<sequence>MKKYNKGEIAEMILSLILATGVVAVAVTMPNAVQLFKYFKPRNTPERDRIKKSLIRLEKQGLVMRKNVGEDGFILTTKGEEKALRHKLEVMKITHQDKWDGKWRIVMFDVSENKKQARRSINFALKKLGCVQYQKSVFITPFPCKEEIDFVGRCFNVRKDIKLILAERIEGDDILRKTFKI</sequence>
<dbReference type="GO" id="GO:0006351">
    <property type="term" value="P:DNA-templated transcription"/>
    <property type="evidence" value="ECO:0007669"/>
    <property type="project" value="TreeGrafter"/>
</dbReference>
<dbReference type="PANTHER" id="PTHR30319">
    <property type="entry name" value="PHENYLACETIC ACID REGULATOR-RELATED TRANSCRIPTIONAL REPRESSOR"/>
    <property type="match status" value="1"/>
</dbReference>
<dbReference type="Proteomes" id="UP000178817">
    <property type="component" value="Unassembled WGS sequence"/>
</dbReference>
<keyword evidence="1" id="KW-0812">Transmembrane</keyword>
<dbReference type="SUPFAM" id="SSF143430">
    <property type="entry name" value="TTP0101/SSO1404-like"/>
    <property type="match status" value="1"/>
</dbReference>
<reference evidence="3 4" key="1">
    <citation type="journal article" date="2016" name="Nat. Commun.">
        <title>Thousands of microbial genomes shed light on interconnected biogeochemical processes in an aquifer system.</title>
        <authorList>
            <person name="Anantharaman K."/>
            <person name="Brown C.T."/>
            <person name="Hug L.A."/>
            <person name="Sharon I."/>
            <person name="Castelle C.J."/>
            <person name="Probst A.J."/>
            <person name="Thomas B.C."/>
            <person name="Singh A."/>
            <person name="Wilkins M.J."/>
            <person name="Karaoz U."/>
            <person name="Brodie E.L."/>
            <person name="Williams K.H."/>
            <person name="Hubbard S.S."/>
            <person name="Banfield J.F."/>
        </authorList>
    </citation>
    <scope>NUCLEOTIDE SEQUENCE [LARGE SCALE GENOMIC DNA]</scope>
</reference>
<proteinExistence type="predicted"/>
<dbReference type="AlphaFoldDB" id="A0A1G2SBR6"/>
<gene>
    <name evidence="3" type="ORF">A3B07_02480</name>
</gene>